<name>A0ABU3WMX3_9NOCA</name>
<dbReference type="PIRSF" id="PIRSF006221">
    <property type="entry name" value="Ketosamine-3-kinase"/>
    <property type="match status" value="1"/>
</dbReference>
<dbReference type="PANTHER" id="PTHR12149">
    <property type="entry name" value="FRUCTOSAMINE 3 KINASE-RELATED PROTEIN"/>
    <property type="match status" value="1"/>
</dbReference>
<comment type="similarity">
    <text evidence="1">Belongs to the fructosamine kinase family.</text>
</comment>
<accession>A0ABU3WMX3</accession>
<dbReference type="EMBL" id="WBMO01000001">
    <property type="protein sequence ID" value="MDV2474979.1"/>
    <property type="molecule type" value="Genomic_DNA"/>
</dbReference>
<dbReference type="SUPFAM" id="SSF56112">
    <property type="entry name" value="Protein kinase-like (PK-like)"/>
    <property type="match status" value="1"/>
</dbReference>
<dbReference type="InterPro" id="IPR011009">
    <property type="entry name" value="Kinase-like_dom_sf"/>
</dbReference>
<evidence type="ECO:0000313" key="2">
    <source>
        <dbReference type="EMBL" id="MDV2474979.1"/>
    </source>
</evidence>
<dbReference type="Pfam" id="PF03881">
    <property type="entry name" value="Fructosamin_kin"/>
    <property type="match status" value="1"/>
</dbReference>
<dbReference type="Proteomes" id="UP001275440">
    <property type="component" value="Unassembled WGS sequence"/>
</dbReference>
<keyword evidence="1" id="KW-0418">Kinase</keyword>
<protein>
    <submittedName>
        <fullName evidence="2">Phosphotransferase</fullName>
    </submittedName>
</protein>
<dbReference type="Gene3D" id="1.20.1270.240">
    <property type="match status" value="1"/>
</dbReference>
<comment type="caution">
    <text evidence="2">The sequence shown here is derived from an EMBL/GenBank/DDBJ whole genome shotgun (WGS) entry which is preliminary data.</text>
</comment>
<proteinExistence type="inferred from homology"/>
<sequence length="290" mass="31069">MIWARRVVIRKTLAVSLRCRARISRVAGRLGAVSSDGVFRKHGPGAHRDFYRAEAAGLAWLARAGMPVPRVYRVDAGSIELERITETAPDAAPARAFGARLAAVHDAGADGFGCAPEGFDGQIFIGRRPMSSTVHAGWGEFYAIERVLPFLRIAVDAGHVTSRQLPDIERACTLVASGVFDDGEAPARLHGDLWNGNVLWAAGGVVVIDPAAHGGHRETDLAMLALFGCPYLDDVLAGYDSAHPLRPGWRDRVPLHQLHPLAVHAAGYGSGYGRALHRAALATLDIGERT</sequence>
<dbReference type="PANTHER" id="PTHR12149:SF8">
    <property type="entry name" value="PROTEIN-RIBULOSAMINE 3-KINASE"/>
    <property type="match status" value="1"/>
</dbReference>
<dbReference type="Gene3D" id="1.10.510.10">
    <property type="entry name" value="Transferase(Phosphotransferase) domain 1"/>
    <property type="match status" value="1"/>
</dbReference>
<dbReference type="InterPro" id="IPR016477">
    <property type="entry name" value="Fructo-/Ketosamine-3-kinase"/>
</dbReference>
<keyword evidence="1" id="KW-0808">Transferase</keyword>
<keyword evidence="3" id="KW-1185">Reference proteome</keyword>
<reference evidence="2 3" key="1">
    <citation type="submission" date="2019-10" db="EMBL/GenBank/DDBJ databases">
        <title>Draft Genome Assembly of Rhodococcus zopfii DSM44189.</title>
        <authorList>
            <person name="Sutton J.M."/>
            <person name="Akob D.M."/>
            <person name="Bushman T.J."/>
        </authorList>
    </citation>
    <scope>NUCLEOTIDE SEQUENCE [LARGE SCALE GENOMIC DNA]</scope>
    <source>
        <strain evidence="2 3">DSM 44189</strain>
    </source>
</reference>
<evidence type="ECO:0000256" key="1">
    <source>
        <dbReference type="PIRNR" id="PIRNR006221"/>
    </source>
</evidence>
<evidence type="ECO:0000313" key="3">
    <source>
        <dbReference type="Proteomes" id="UP001275440"/>
    </source>
</evidence>
<organism evidence="2 3">
    <name type="scientific">Rhodococcus zopfii</name>
    <dbReference type="NCBI Taxonomy" id="43772"/>
    <lineage>
        <taxon>Bacteria</taxon>
        <taxon>Bacillati</taxon>
        <taxon>Actinomycetota</taxon>
        <taxon>Actinomycetes</taxon>
        <taxon>Mycobacteriales</taxon>
        <taxon>Nocardiaceae</taxon>
        <taxon>Rhodococcus</taxon>
    </lineage>
</organism>
<gene>
    <name evidence="2" type="ORF">F8M49_05250</name>
</gene>
<dbReference type="Gene3D" id="3.30.200.20">
    <property type="entry name" value="Phosphorylase Kinase, domain 1"/>
    <property type="match status" value="1"/>
</dbReference>